<proteinExistence type="predicted"/>
<dbReference type="Proteomes" id="UP000717585">
    <property type="component" value="Unassembled WGS sequence"/>
</dbReference>
<accession>A0A8J6E3L3</accession>
<name>A0A8J6E3L3_9EUKA</name>
<evidence type="ECO:0000313" key="1">
    <source>
        <dbReference type="EMBL" id="KAG9393337.1"/>
    </source>
</evidence>
<keyword evidence="2" id="KW-1185">Reference proteome</keyword>
<dbReference type="AlphaFoldDB" id="A0A8J6E3L3"/>
<protein>
    <submittedName>
        <fullName evidence="1">Uncharacterized protein</fullName>
    </submittedName>
</protein>
<evidence type="ECO:0000313" key="2">
    <source>
        <dbReference type="Proteomes" id="UP000717585"/>
    </source>
</evidence>
<sequence length="639" mass="70996">MCMLLSVTSRITSNTAIVKCRLRSRVAQSLTRLWLWKRCFLAGHEAWCMGYGGVSDCSRVAWQRTNDMSNEGKKTREALITAHRLSITATSSIAGDIPSLMACAYQRHFNEEIPLRSGVLSALRTFIHNHTTTDALQDGHDLESLIATLSEIPPLEPSAQALLDRARSILTSGPRLSMNIVLAEGEELPVALHTLLQGTIWATLLHGGVDPDLGMTNEKATEHHMRRRDSDKFPWFLCRKFFFVHEVASRDCQSHWATIQCPAWRMLYAGRLFERSHPNPIVPDLAPQDTGFSWIRAPPIVSIFNMDCDSFLLLATPHGIYSYEKSTLFFSVSGRFPRDHELPARVDFANCPSVSGLERQLPLWHKHQVLVDMAADAFGCVVLTPAGVAAAGGVQDFMLGDTDNEVGENVADAYFLPVPLPARFVPTRLIADIDLDVFILSMGDRQMIAGSNWRSRLGIADEHGTFVNLPFHVDQIVFVEETFCIFRDGKTLLFAGAIHDIFVNPSMISFETVETTHPHPTQFKTPVSRLFMDRRDLLAAAVVAEGKTHCALMCLPPGITDVEPGPHSAALSVCHRVLSFEVTSVALLGTHSSRLLLQRPVEGKDTWVTVDLMTSEDPTPVDRTTLDRTPFILDELPLV</sequence>
<dbReference type="EMBL" id="JAHDYR010000025">
    <property type="protein sequence ID" value="KAG9393337.1"/>
    <property type="molecule type" value="Genomic_DNA"/>
</dbReference>
<organism evidence="1 2">
    <name type="scientific">Carpediemonas membranifera</name>
    <dbReference type="NCBI Taxonomy" id="201153"/>
    <lineage>
        <taxon>Eukaryota</taxon>
        <taxon>Metamonada</taxon>
        <taxon>Carpediemonas-like organisms</taxon>
        <taxon>Carpediemonas</taxon>
    </lineage>
</organism>
<dbReference type="OrthoDB" id="70707at2759"/>
<reference evidence="1" key="1">
    <citation type="submission" date="2021-05" db="EMBL/GenBank/DDBJ databases">
        <title>A free-living protist that lacks canonical eukaryotic 1 DNA replication and segregation systems.</title>
        <authorList>
            <person name="Salas-Leiva D.E."/>
            <person name="Tromer E.C."/>
            <person name="Curtis B.A."/>
            <person name="Jerlstrom-Hultqvist J."/>
            <person name="Kolisko M."/>
            <person name="Yi Z."/>
            <person name="Salas-Leiva J.S."/>
            <person name="Gallot-Lavallee L."/>
            <person name="Kops G.J.P.L."/>
            <person name="Archibald J.M."/>
            <person name="Simpson A.G.B."/>
            <person name="Roger A.J."/>
        </authorList>
    </citation>
    <scope>NUCLEOTIDE SEQUENCE</scope>
    <source>
        <strain evidence="1">BICM</strain>
    </source>
</reference>
<gene>
    <name evidence="1" type="ORF">J8273_3471</name>
</gene>
<comment type="caution">
    <text evidence="1">The sequence shown here is derived from an EMBL/GenBank/DDBJ whole genome shotgun (WGS) entry which is preliminary data.</text>
</comment>